<feature type="signal peptide" evidence="1">
    <location>
        <begin position="1"/>
        <end position="38"/>
    </location>
</feature>
<accession>A0ABD0JUQ0</accession>
<organism evidence="2 3">
    <name type="scientific">Batillaria attramentaria</name>
    <dbReference type="NCBI Taxonomy" id="370345"/>
    <lineage>
        <taxon>Eukaryota</taxon>
        <taxon>Metazoa</taxon>
        <taxon>Spiralia</taxon>
        <taxon>Lophotrochozoa</taxon>
        <taxon>Mollusca</taxon>
        <taxon>Gastropoda</taxon>
        <taxon>Caenogastropoda</taxon>
        <taxon>Sorbeoconcha</taxon>
        <taxon>Cerithioidea</taxon>
        <taxon>Batillariidae</taxon>
        <taxon>Batillaria</taxon>
    </lineage>
</organism>
<name>A0ABD0JUQ0_9CAEN</name>
<dbReference type="Proteomes" id="UP001519460">
    <property type="component" value="Unassembled WGS sequence"/>
</dbReference>
<dbReference type="AlphaFoldDB" id="A0ABD0JUQ0"/>
<protein>
    <submittedName>
        <fullName evidence="2">Uncharacterized protein</fullName>
    </submittedName>
</protein>
<evidence type="ECO:0000256" key="1">
    <source>
        <dbReference type="SAM" id="SignalP"/>
    </source>
</evidence>
<keyword evidence="1" id="KW-0732">Signal</keyword>
<evidence type="ECO:0000313" key="3">
    <source>
        <dbReference type="Proteomes" id="UP001519460"/>
    </source>
</evidence>
<keyword evidence="3" id="KW-1185">Reference proteome</keyword>
<gene>
    <name evidence="2" type="ORF">BaRGS_00030000</name>
</gene>
<comment type="caution">
    <text evidence="2">The sequence shown here is derived from an EMBL/GenBank/DDBJ whole genome shotgun (WGS) entry which is preliminary data.</text>
</comment>
<evidence type="ECO:0000313" key="2">
    <source>
        <dbReference type="EMBL" id="KAK7478789.1"/>
    </source>
</evidence>
<feature type="non-terminal residue" evidence="2">
    <location>
        <position position="1"/>
    </location>
</feature>
<dbReference type="EMBL" id="JACVVK020000317">
    <property type="protein sequence ID" value="KAK7478789.1"/>
    <property type="molecule type" value="Genomic_DNA"/>
</dbReference>
<proteinExistence type="predicted"/>
<feature type="chain" id="PRO_5044881870" evidence="1">
    <location>
        <begin position="39"/>
        <end position="139"/>
    </location>
</feature>
<reference evidence="2 3" key="1">
    <citation type="journal article" date="2023" name="Sci. Data">
        <title>Genome assembly of the Korean intertidal mud-creeper Batillaria attramentaria.</title>
        <authorList>
            <person name="Patra A.K."/>
            <person name="Ho P.T."/>
            <person name="Jun S."/>
            <person name="Lee S.J."/>
            <person name="Kim Y."/>
            <person name="Won Y.J."/>
        </authorList>
    </citation>
    <scope>NUCLEOTIDE SEQUENCE [LARGE SCALE GENOMIC DNA]</scope>
    <source>
        <strain evidence="2">Wonlab-2016</strain>
    </source>
</reference>
<sequence length="139" mass="15037">IMAGHKVSFMQPPKGMSLPTCTLLFLAAIFLLAAQAHAQTSQDNTVSGSSASQSQSVLTNALREVLSDRGMSDEEIDDVLFSVGARLLHMTSFSKRISGWKRIPIQTRFAPFGTKLVPSRTYGDSSGSTLLRYGRSVAQ</sequence>